<dbReference type="Pfam" id="PF18029">
    <property type="entry name" value="Glyoxalase_6"/>
    <property type="match status" value="2"/>
</dbReference>
<dbReference type="Proteomes" id="UP000540698">
    <property type="component" value="Unassembled WGS sequence"/>
</dbReference>
<comment type="caution">
    <text evidence="2">The sequence shown here is derived from an EMBL/GenBank/DDBJ whole genome shotgun (WGS) entry which is preliminary data.</text>
</comment>
<dbReference type="InterPro" id="IPR041581">
    <property type="entry name" value="Glyoxalase_6"/>
</dbReference>
<sequence length="251" mass="27338">MPTRLACVAFDADRPRPVADFWAELLGWSVTLDRPDEVNVAAPDADGAELALTFLPAMRAKVGKNRLHLDLATRSLDHQRTQVDRALALGARSVDIGQGAVPWAVLADPEGNEFCVLEPREEYVDTGSVAAIVVDTRDPRRLAEFWSAATGWPSTHRGERLTGLRSPTGLGSWLEFVRTPDAGSGRTRLRLDLTSFPADDRAAEVARLHAAGATTIDRGAPVAVRDTDLVLADPELNEFRLLPPARFWSNA</sequence>
<dbReference type="CDD" id="cd06587">
    <property type="entry name" value="VOC"/>
    <property type="match status" value="1"/>
</dbReference>
<dbReference type="PANTHER" id="PTHR35908:SF1">
    <property type="entry name" value="CONSERVED PROTEIN"/>
    <property type="match status" value="1"/>
</dbReference>
<protein>
    <submittedName>
        <fullName evidence="2">VOC family protein</fullName>
    </submittedName>
</protein>
<name>A0A7X6R3M0_9NOCA</name>
<reference evidence="2 3" key="1">
    <citation type="submission" date="2020-04" db="EMBL/GenBank/DDBJ databases">
        <title>MicrobeNet Type strains.</title>
        <authorList>
            <person name="Nicholson A.C."/>
        </authorList>
    </citation>
    <scope>NUCLEOTIDE SEQUENCE [LARGE SCALE GENOMIC DNA]</scope>
    <source>
        <strain evidence="2 3">DSM 44956</strain>
    </source>
</reference>
<dbReference type="Gene3D" id="3.10.180.10">
    <property type="entry name" value="2,3-Dihydroxybiphenyl 1,2-Dioxygenase, domain 1"/>
    <property type="match status" value="2"/>
</dbReference>
<accession>A0A7X6R3M0</accession>
<keyword evidence="3" id="KW-1185">Reference proteome</keyword>
<dbReference type="PANTHER" id="PTHR35908">
    <property type="entry name" value="HYPOTHETICAL FUSION PROTEIN"/>
    <property type="match status" value="1"/>
</dbReference>
<gene>
    <name evidence="2" type="ORF">HGB38_15410</name>
</gene>
<dbReference type="InterPro" id="IPR029068">
    <property type="entry name" value="Glyas_Bleomycin-R_OHBP_Dase"/>
</dbReference>
<dbReference type="RefSeq" id="WP_062975335.1">
    <property type="nucleotide sequence ID" value="NZ_JAAXOS010000007.1"/>
</dbReference>
<organism evidence="2 3">
    <name type="scientific">Nocardia gamkensis</name>
    <dbReference type="NCBI Taxonomy" id="352869"/>
    <lineage>
        <taxon>Bacteria</taxon>
        <taxon>Bacillati</taxon>
        <taxon>Actinomycetota</taxon>
        <taxon>Actinomycetes</taxon>
        <taxon>Mycobacteriales</taxon>
        <taxon>Nocardiaceae</taxon>
        <taxon>Nocardia</taxon>
    </lineage>
</organism>
<evidence type="ECO:0000259" key="1">
    <source>
        <dbReference type="PROSITE" id="PS51819"/>
    </source>
</evidence>
<dbReference type="InterPro" id="IPR037523">
    <property type="entry name" value="VOC_core"/>
</dbReference>
<dbReference type="AlphaFoldDB" id="A0A7X6R3M0"/>
<dbReference type="EMBL" id="JAAXOS010000007">
    <property type="protein sequence ID" value="NKY27609.1"/>
    <property type="molecule type" value="Genomic_DNA"/>
</dbReference>
<dbReference type="SUPFAM" id="SSF54593">
    <property type="entry name" value="Glyoxalase/Bleomycin resistance protein/Dihydroxybiphenyl dioxygenase"/>
    <property type="match status" value="2"/>
</dbReference>
<evidence type="ECO:0000313" key="2">
    <source>
        <dbReference type="EMBL" id="NKY27609.1"/>
    </source>
</evidence>
<evidence type="ECO:0000313" key="3">
    <source>
        <dbReference type="Proteomes" id="UP000540698"/>
    </source>
</evidence>
<proteinExistence type="predicted"/>
<dbReference type="PROSITE" id="PS51819">
    <property type="entry name" value="VOC"/>
    <property type="match status" value="1"/>
</dbReference>
<feature type="domain" description="VOC" evidence="1">
    <location>
        <begin position="4"/>
        <end position="119"/>
    </location>
</feature>